<dbReference type="AlphaFoldDB" id="A0A2P2MQJ8"/>
<accession>A0A2P2MQJ8</accession>
<dbReference type="EMBL" id="GGEC01052009">
    <property type="protein sequence ID" value="MBX32493.1"/>
    <property type="molecule type" value="Transcribed_RNA"/>
</dbReference>
<evidence type="ECO:0000313" key="1">
    <source>
        <dbReference type="EMBL" id="MBX32493.1"/>
    </source>
</evidence>
<proteinExistence type="predicted"/>
<name>A0A2P2MQJ8_RHIMU</name>
<protein>
    <submittedName>
        <fullName evidence="1">Mediator of RNA polymerase II transcription subunit 15a-like isoform X9</fullName>
    </submittedName>
</protein>
<organism evidence="1">
    <name type="scientific">Rhizophora mucronata</name>
    <name type="common">Asiatic mangrove</name>
    <dbReference type="NCBI Taxonomy" id="61149"/>
    <lineage>
        <taxon>Eukaryota</taxon>
        <taxon>Viridiplantae</taxon>
        <taxon>Streptophyta</taxon>
        <taxon>Embryophyta</taxon>
        <taxon>Tracheophyta</taxon>
        <taxon>Spermatophyta</taxon>
        <taxon>Magnoliopsida</taxon>
        <taxon>eudicotyledons</taxon>
        <taxon>Gunneridae</taxon>
        <taxon>Pentapetalae</taxon>
        <taxon>rosids</taxon>
        <taxon>fabids</taxon>
        <taxon>Malpighiales</taxon>
        <taxon>Rhizophoraceae</taxon>
        <taxon>Rhizophora</taxon>
    </lineage>
</organism>
<reference evidence="1" key="1">
    <citation type="submission" date="2018-02" db="EMBL/GenBank/DDBJ databases">
        <title>Rhizophora mucronata_Transcriptome.</title>
        <authorList>
            <person name="Meera S.P."/>
            <person name="Sreeshan A."/>
            <person name="Augustine A."/>
        </authorList>
    </citation>
    <scope>NUCLEOTIDE SEQUENCE</scope>
    <source>
        <tissue evidence="1">Leaf</tissue>
    </source>
</reference>
<sequence length="17" mass="1883">MPTVGDLVIPRGNLTWN</sequence>